<organism evidence="1 2">
    <name type="scientific">Entomophthora muscae</name>
    <dbReference type="NCBI Taxonomy" id="34485"/>
    <lineage>
        <taxon>Eukaryota</taxon>
        <taxon>Fungi</taxon>
        <taxon>Fungi incertae sedis</taxon>
        <taxon>Zoopagomycota</taxon>
        <taxon>Entomophthoromycotina</taxon>
        <taxon>Entomophthoromycetes</taxon>
        <taxon>Entomophthorales</taxon>
        <taxon>Entomophthoraceae</taxon>
        <taxon>Entomophthora</taxon>
    </lineage>
</organism>
<comment type="caution">
    <text evidence="1">The sequence shown here is derived from an EMBL/GenBank/DDBJ whole genome shotgun (WGS) entry which is preliminary data.</text>
</comment>
<reference evidence="1" key="1">
    <citation type="submission" date="2022-04" db="EMBL/GenBank/DDBJ databases">
        <title>Genome of the entomopathogenic fungus Entomophthora muscae.</title>
        <authorList>
            <person name="Elya C."/>
            <person name="Lovett B.R."/>
            <person name="Lee E."/>
            <person name="Macias A.M."/>
            <person name="Hajek A.E."/>
            <person name="De Bivort B.L."/>
            <person name="Kasson M.T."/>
            <person name="De Fine Licht H.H."/>
            <person name="Stajich J.E."/>
        </authorList>
    </citation>
    <scope>NUCLEOTIDE SEQUENCE</scope>
    <source>
        <strain evidence="1">Berkeley</strain>
    </source>
</reference>
<proteinExistence type="predicted"/>
<sequence>MWGWVGIPRPMEAAAYYPTISSALLSPSPSEGLEAACHEFVFLLSYSIEISAFAMFVCPVPFPVFQLGSSLIRGSHLR</sequence>
<evidence type="ECO:0000313" key="2">
    <source>
        <dbReference type="Proteomes" id="UP001165960"/>
    </source>
</evidence>
<dbReference type="EMBL" id="QTSX02004994">
    <property type="protein sequence ID" value="KAJ9062704.1"/>
    <property type="molecule type" value="Genomic_DNA"/>
</dbReference>
<evidence type="ECO:0000313" key="1">
    <source>
        <dbReference type="EMBL" id="KAJ9062704.1"/>
    </source>
</evidence>
<name>A0ACC2SJX7_9FUNG</name>
<keyword evidence="2" id="KW-1185">Reference proteome</keyword>
<accession>A0ACC2SJX7</accession>
<protein>
    <submittedName>
        <fullName evidence="1">Uncharacterized protein</fullName>
    </submittedName>
</protein>
<dbReference type="Proteomes" id="UP001165960">
    <property type="component" value="Unassembled WGS sequence"/>
</dbReference>
<gene>
    <name evidence="1" type="ORF">DSO57_1007875</name>
</gene>